<evidence type="ECO:0000313" key="10">
    <source>
        <dbReference type="Proteomes" id="UP000829291"/>
    </source>
</evidence>
<evidence type="ECO:0000256" key="2">
    <source>
        <dbReference type="ARBA" id="ARBA00022490"/>
    </source>
</evidence>
<dbReference type="PROSITE" id="PS51981">
    <property type="entry name" value="ZF_RZ"/>
    <property type="match status" value="1"/>
</dbReference>
<dbReference type="InterPro" id="IPR047187">
    <property type="entry name" value="SF1_C_Upf1"/>
</dbReference>
<accession>A0ABM3G8C0</accession>
<dbReference type="Pfam" id="PF25396">
    <property type="entry name" value="ZNFX1"/>
    <property type="match status" value="1"/>
</dbReference>
<evidence type="ECO:0000256" key="1">
    <source>
        <dbReference type="ARBA" id="ARBA00004496"/>
    </source>
</evidence>
<reference evidence="11" key="1">
    <citation type="submission" date="2025-08" db="UniProtKB">
        <authorList>
            <consortium name="RefSeq"/>
        </authorList>
    </citation>
    <scope>IDENTIFICATION</scope>
    <source>
        <tissue evidence="11">Thorax and Abdomen</tissue>
    </source>
</reference>
<proteinExistence type="predicted"/>
<dbReference type="CDD" id="cd06008">
    <property type="entry name" value="NF-X1-zinc-finger"/>
    <property type="match status" value="1"/>
</dbReference>
<keyword evidence="8" id="KW-0175">Coiled coil</keyword>
<dbReference type="InterPro" id="IPR041677">
    <property type="entry name" value="DNA2/NAM7_AAA_11"/>
</dbReference>
<dbReference type="SUPFAM" id="SSF52540">
    <property type="entry name" value="P-loop containing nucleoside triphosphate hydrolases"/>
    <property type="match status" value="1"/>
</dbReference>
<dbReference type="Gene3D" id="3.40.50.300">
    <property type="entry name" value="P-loop containing nucleotide triphosphate hydrolases"/>
    <property type="match status" value="2"/>
</dbReference>
<keyword evidence="7" id="KW-0391">Immunity</keyword>
<protein>
    <submittedName>
        <fullName evidence="11">NFX1-type zinc finger-containing protein 1 isoform X1</fullName>
    </submittedName>
</protein>
<keyword evidence="5" id="KW-0863">Zinc-finger</keyword>
<feature type="coiled-coil region" evidence="8">
    <location>
        <begin position="705"/>
        <end position="759"/>
    </location>
</feature>
<keyword evidence="10" id="KW-1185">Reference proteome</keyword>
<dbReference type="Pfam" id="PF13086">
    <property type="entry name" value="AAA_11"/>
    <property type="match status" value="1"/>
</dbReference>
<dbReference type="GeneID" id="107228227"/>
<evidence type="ECO:0000256" key="4">
    <source>
        <dbReference type="ARBA" id="ARBA00022737"/>
    </source>
</evidence>
<comment type="subcellular location">
    <subcellularLocation>
        <location evidence="1">Cytoplasm</location>
    </subcellularLocation>
</comment>
<dbReference type="InterPro" id="IPR041679">
    <property type="entry name" value="DNA2/NAM7-like_C"/>
</dbReference>
<dbReference type="Pfam" id="PF13087">
    <property type="entry name" value="AAA_12"/>
    <property type="match status" value="1"/>
</dbReference>
<evidence type="ECO:0000256" key="6">
    <source>
        <dbReference type="ARBA" id="ARBA00022833"/>
    </source>
</evidence>
<dbReference type="PANTHER" id="PTHR10887">
    <property type="entry name" value="DNA2/NAM7 HELICASE FAMILY"/>
    <property type="match status" value="1"/>
</dbReference>
<dbReference type="PANTHER" id="PTHR10887:SF341">
    <property type="entry name" value="NFX1-TYPE ZINC FINGER-CONTAINING PROTEIN 1"/>
    <property type="match status" value="1"/>
</dbReference>
<keyword evidence="3" id="KW-0479">Metal-binding</keyword>
<name>A0ABM3G8C0_NEOLC</name>
<evidence type="ECO:0000256" key="5">
    <source>
        <dbReference type="ARBA" id="ARBA00022771"/>
    </source>
</evidence>
<organism evidence="10 11">
    <name type="scientific">Neodiprion lecontei</name>
    <name type="common">Redheaded pine sawfly</name>
    <dbReference type="NCBI Taxonomy" id="441921"/>
    <lineage>
        <taxon>Eukaryota</taxon>
        <taxon>Metazoa</taxon>
        <taxon>Ecdysozoa</taxon>
        <taxon>Arthropoda</taxon>
        <taxon>Hexapoda</taxon>
        <taxon>Insecta</taxon>
        <taxon>Pterygota</taxon>
        <taxon>Neoptera</taxon>
        <taxon>Endopterygota</taxon>
        <taxon>Hymenoptera</taxon>
        <taxon>Tenthredinoidea</taxon>
        <taxon>Diprionidae</taxon>
        <taxon>Diprioninae</taxon>
        <taxon>Neodiprion</taxon>
    </lineage>
</organism>
<feature type="coiled-coil region" evidence="8">
    <location>
        <begin position="790"/>
        <end position="817"/>
    </location>
</feature>
<dbReference type="CDD" id="cd18808">
    <property type="entry name" value="SF1_C_Upf1"/>
    <property type="match status" value="1"/>
</dbReference>
<evidence type="ECO:0000256" key="3">
    <source>
        <dbReference type="ARBA" id="ARBA00022723"/>
    </source>
</evidence>
<dbReference type="Proteomes" id="UP000829291">
    <property type="component" value="Chromosome 5"/>
</dbReference>
<evidence type="ECO:0000256" key="7">
    <source>
        <dbReference type="ARBA" id="ARBA00022859"/>
    </source>
</evidence>
<feature type="domain" description="RZ-type" evidence="9">
    <location>
        <begin position="1855"/>
        <end position="1922"/>
    </location>
</feature>
<dbReference type="Pfam" id="PF20173">
    <property type="entry name" value="ZnF_RZ-type"/>
    <property type="match status" value="1"/>
</dbReference>
<dbReference type="SMART" id="SM00438">
    <property type="entry name" value="ZnF_NFX"/>
    <property type="match status" value="5"/>
</dbReference>
<keyword evidence="2" id="KW-0963">Cytoplasm</keyword>
<dbReference type="InterPro" id="IPR057373">
    <property type="entry name" value="ZNFX1"/>
</dbReference>
<dbReference type="InterPro" id="IPR046439">
    <property type="entry name" value="ZF_RZ_dom"/>
</dbReference>
<dbReference type="InterPro" id="IPR027417">
    <property type="entry name" value="P-loop_NTPase"/>
</dbReference>
<sequence>MPKFKTKHFHHFSEPWKTRRQTYNDHARNRALKYTIGQASRGLSATGNRYSPYSHETKEANNGHGLQNENTTHWQYFTFTRLQTLSVMNNNDDLIAELHVKKDEFDQLLNGDFRPDHFVLVVQILAKISRANFTKILSSILCCSCSPTFIKNLESYLTKLPFETKEDKLQNKFYWNDINLFWSNLVEFFQKFTELFPRKARDELTSVLDKTNLIIATTEMNQDCRIAASIKERTSKICRKLKVKIPKLETKEKVFATSSVQELQDPLEDFRTLSIIPTIQDVFNEKPFIRPNKLVGAYDSVEHYLDVQFRLLREDFMAPLRNGIHEYLNGSKKYSKTDVRVYRKVTMMNPEVAGNNIGVMVSFGILKFINWDTSKRFQFGGLVCLSSDNFSSIIFATIANRDKELLQRGTVLIKPCKKTAITHDHYHSNWVMLESKIYFEPYLAVLNAMCQMNEKNFPMRKYLVDADTTISLPHYFKTDAVLKYKGFSLQVGDYATWPTTKQLRLDETQYEAFKSGLSQEIAIIQGPPGTGKTFIALEIIRTLLENKEQWRCNGPIVIVCLTNHALDQFLEGVTKHTTSIVRVGSRSKNEALSQYTLGNKREARPRRNWCHDKWHQVKIILFNMKRTRKVLQDLSKRDAIVSPHLLYAYCHDETLQDMENVNELFQWLLTHTDNSMKICQTQSTNTDTEMEIDGNSEFEEPIFPLEIVDKEIAEIDANMNEYRRTTHTQNRPVFPRHEVVQLKHRADTLKLQRSDLQRNLTQHPLLIRDNENFLPSLPWQKYWEWVELSYENAKQKLTDLEEEYHSANEELNEVKQILDLSILREHDVIGFTTTCAARLYASLRALRPPIVLVEEAAEILESHVVCSLTQNCQHLILIGDHKQLRPKVAVHKLGSKYNFNISLFERMVNNRGSCTQLGHQHRMRPEIARLICPSVYEILHNHECVLEYPPVMGLEKNVFFITHDNPEAPHDNQESWINPHEAKFLVAFARHLILQGYKSTGITILCTYAGQLFTLIKERNCHEILKAVRITTIDNFQGEENRIILLSLVRNNSKGNIGFLKEENRVCVALSRAREGLYIMGNMDNLTNKNNIWPKIKQVLENDNAIGDTLELRCKYHSDTLIKIRNGSDFVEQCPEGGCLQKCNTDLPCGHSCTSICHTLDREHFNFMCKQRCVKKCPDDHPCPLLCYQGCKPCLVAVERQLKCGHAVFISCGTDPDTYQCPVKVDVTLPHCNHTTEKSCYMPLDKVPCPYPCKIRLACGHSCEQKCHANDDPDHLEHFCHKPCSKRNSHCTADHPCKLKCYEKCIACPINVSKIRSCGHELNCKCSDDVEKLVCYKRIKFERICGHKATVRCFRKDDEECNEEVLKLSACGHQIKVKCCQTPNSSLCGNKCKLNLKCGHPCTTLCKDPCTNECKAPVLQTKHGLCGHLIPVPCFLKETEAKSPALLQYCKEPCKHELSCGHFCQGNCWSCKQGRIHKPCQEKCGKTLICGHRCDVPCSLECPPCQKPCEMKCKHSRCDRKCGETCIPCRETCAARCKHTICLKRCFELCNRRPCEKQCSERLKCKHRCIGFCGEPCPPLCKICNKKELIDEFFLGYEDEPNARFVFLEDCGHCIENKGLLNWMSANTQTVQVKTCPRCSTPINKCTRILNEIKTHLKDVQLVKAKIFGDHTNLQNQQFLLVTRIKHMYENPVIKEFAEIMTYLKNLSASVSPITKTKRRQTLDARATEATRIVLDILQDICRKLEKVKSRTVPSYISVKNQLTMLLKSLPTRGQISQQEINDIERESQRLYYLVEVCTMESEAGFDEYHSPADKRPYNSVLKKLLQIEKFSESSEEEVKTDLNQLRTLYHMKNVINNERKMIVKVMGFRQGHWYKCPNGHIYAIGDCGRAMQESHCNECGAAIGGSSHRLRNDNTAATEMN</sequence>
<evidence type="ECO:0000313" key="11">
    <source>
        <dbReference type="RefSeq" id="XP_046596506.1"/>
    </source>
</evidence>
<dbReference type="InterPro" id="IPR045055">
    <property type="entry name" value="DNA2/NAM7-like"/>
</dbReference>
<keyword evidence="6" id="KW-0862">Zinc</keyword>
<dbReference type="InterPro" id="IPR000967">
    <property type="entry name" value="Znf_NFX1"/>
</dbReference>
<evidence type="ECO:0000259" key="9">
    <source>
        <dbReference type="PROSITE" id="PS51981"/>
    </source>
</evidence>
<keyword evidence="4" id="KW-0677">Repeat</keyword>
<gene>
    <name evidence="11" type="primary">LOC107228227</name>
</gene>
<evidence type="ECO:0000256" key="8">
    <source>
        <dbReference type="SAM" id="Coils"/>
    </source>
</evidence>
<dbReference type="RefSeq" id="XP_046596506.1">
    <property type="nucleotide sequence ID" value="XM_046740550.1"/>
</dbReference>